<feature type="binding site" evidence="2">
    <location>
        <position position="92"/>
    </location>
    <ligand>
        <name>Fe cation</name>
        <dbReference type="ChEBI" id="CHEBI:24875"/>
    </ligand>
</feature>
<evidence type="ECO:0000256" key="1">
    <source>
        <dbReference type="ARBA" id="ARBA00010759"/>
    </source>
</evidence>
<dbReference type="GO" id="GO:0046872">
    <property type="term" value="F:metal ion binding"/>
    <property type="evidence" value="ECO:0007669"/>
    <property type="project" value="UniProtKB-KW"/>
</dbReference>
<dbReference type="NCBIfam" id="NF001159">
    <property type="entry name" value="PRK00150.1-3"/>
    <property type="match status" value="1"/>
</dbReference>
<dbReference type="PANTHER" id="PTHR10458">
    <property type="entry name" value="PEPTIDE DEFORMYLASE"/>
    <property type="match status" value="1"/>
</dbReference>
<evidence type="ECO:0000313" key="3">
    <source>
        <dbReference type="EMBL" id="ANP36588.1"/>
    </source>
</evidence>
<feature type="binding site" evidence="2">
    <location>
        <position position="138"/>
    </location>
    <ligand>
        <name>Fe cation</name>
        <dbReference type="ChEBI" id="CHEBI:24875"/>
    </ligand>
</feature>
<keyword evidence="2" id="KW-0648">Protein biosynthesis</keyword>
<comment type="function">
    <text evidence="2">Removes the formyl group from the N-terminal Met of newly synthesized proteins. Requires at least a dipeptide for an efficient rate of reaction. N-terminal L-methionine is a prerequisite for activity but the enzyme has broad specificity at other positions.</text>
</comment>
<feature type="binding site" evidence="2">
    <location>
        <position position="134"/>
    </location>
    <ligand>
        <name>Fe cation</name>
        <dbReference type="ChEBI" id="CHEBI:24875"/>
    </ligand>
</feature>
<keyword evidence="2" id="KW-0408">Iron</keyword>
<dbReference type="RefSeq" id="WP_065271541.1">
    <property type="nucleotide sequence ID" value="NZ_CP015124.1"/>
</dbReference>
<dbReference type="PATRIC" id="fig|60890.4.peg.1639"/>
<dbReference type="AlphaFoldDB" id="A0A1B0ZR78"/>
<dbReference type="EMBL" id="CP015124">
    <property type="protein sequence ID" value="ANP36588.1"/>
    <property type="molecule type" value="Genomic_DNA"/>
</dbReference>
<dbReference type="Pfam" id="PF01327">
    <property type="entry name" value="Pep_deformylase"/>
    <property type="match status" value="1"/>
</dbReference>
<dbReference type="PRINTS" id="PR01576">
    <property type="entry name" value="PDEFORMYLASE"/>
</dbReference>
<keyword evidence="2" id="KW-0479">Metal-binding</keyword>
<dbReference type="Gene3D" id="3.90.45.10">
    <property type="entry name" value="Peptide deformylase"/>
    <property type="match status" value="1"/>
</dbReference>
<name>A0A1B0ZR78_9RHOB</name>
<feature type="active site" evidence="2">
    <location>
        <position position="135"/>
    </location>
</feature>
<comment type="catalytic activity">
    <reaction evidence="2">
        <text>N-terminal N-formyl-L-methionyl-[peptide] + H2O = N-terminal L-methionyl-[peptide] + formate</text>
        <dbReference type="Rhea" id="RHEA:24420"/>
        <dbReference type="Rhea" id="RHEA-COMP:10639"/>
        <dbReference type="Rhea" id="RHEA-COMP:10640"/>
        <dbReference type="ChEBI" id="CHEBI:15377"/>
        <dbReference type="ChEBI" id="CHEBI:15740"/>
        <dbReference type="ChEBI" id="CHEBI:49298"/>
        <dbReference type="ChEBI" id="CHEBI:64731"/>
        <dbReference type="EC" id="3.5.1.88"/>
    </reaction>
</comment>
<reference evidence="3 4" key="1">
    <citation type="submission" date="2016-04" db="EMBL/GenBank/DDBJ databases">
        <authorList>
            <person name="Evans L.H."/>
            <person name="Alamgir A."/>
            <person name="Owens N."/>
            <person name="Weber N.D."/>
            <person name="Virtaneva K."/>
            <person name="Barbian K."/>
            <person name="Babar A."/>
            <person name="Rosenke K."/>
        </authorList>
    </citation>
    <scope>NUCLEOTIDE SEQUENCE [LARGE SCALE GENOMIC DNA]</scope>
    <source>
        <strain evidence="3 4">JL2886</strain>
    </source>
</reference>
<dbReference type="GO" id="GO:0042586">
    <property type="term" value="F:peptide deformylase activity"/>
    <property type="evidence" value="ECO:0007669"/>
    <property type="project" value="UniProtKB-UniRule"/>
</dbReference>
<dbReference type="HAMAP" id="MF_00163">
    <property type="entry name" value="Pep_deformylase"/>
    <property type="match status" value="1"/>
</dbReference>
<gene>
    <name evidence="2" type="primary">def</name>
    <name evidence="3" type="ORF">JL2886_01680</name>
</gene>
<keyword evidence="4" id="KW-1185">Reference proteome</keyword>
<dbReference type="PIRSF" id="PIRSF004749">
    <property type="entry name" value="Pep_def"/>
    <property type="match status" value="1"/>
</dbReference>
<comment type="similarity">
    <text evidence="1 2">Belongs to the polypeptide deformylase family.</text>
</comment>
<evidence type="ECO:0000313" key="4">
    <source>
        <dbReference type="Proteomes" id="UP000092565"/>
    </source>
</evidence>
<dbReference type="CDD" id="cd00487">
    <property type="entry name" value="Pep_deformylase"/>
    <property type="match status" value="1"/>
</dbReference>
<proteinExistence type="inferred from homology"/>
<protein>
    <recommendedName>
        <fullName evidence="2">Peptide deformylase</fullName>
        <shortName evidence="2">PDF</shortName>
        <ecNumber evidence="2">3.5.1.88</ecNumber>
    </recommendedName>
    <alternativeName>
        <fullName evidence="2">Polypeptide deformylase</fullName>
    </alternativeName>
</protein>
<dbReference type="GO" id="GO:0006412">
    <property type="term" value="P:translation"/>
    <property type="evidence" value="ECO:0007669"/>
    <property type="project" value="UniProtKB-UniRule"/>
</dbReference>
<keyword evidence="2" id="KW-0378">Hydrolase</keyword>
<dbReference type="PANTHER" id="PTHR10458:SF22">
    <property type="entry name" value="PEPTIDE DEFORMYLASE"/>
    <property type="match status" value="1"/>
</dbReference>
<accession>A0A1B0ZR78</accession>
<dbReference type="SUPFAM" id="SSF56420">
    <property type="entry name" value="Peptide deformylase"/>
    <property type="match status" value="1"/>
</dbReference>
<dbReference type="NCBIfam" id="TIGR00079">
    <property type="entry name" value="pept_deformyl"/>
    <property type="match status" value="1"/>
</dbReference>
<sequence>MAVLPILKWPDPRLSQHCAPVEQEQLDDLIADMFDTMYAANGRGLAAPQVGVLKRLFVMDCTWKEGKRSPMVMINPSIMAVERVPVTMEEGCLSIPGVMVPVERPVAVTVQWTAAEGDIHMADFDGFEARCIQHEFDHLNGTVTFDHLDPEARSAVEAEYNALKGTSE</sequence>
<dbReference type="EC" id="3.5.1.88" evidence="2"/>
<comment type="cofactor">
    <cofactor evidence="2">
        <name>Fe(2+)</name>
        <dbReference type="ChEBI" id="CHEBI:29033"/>
    </cofactor>
    <text evidence="2">Binds 1 Fe(2+) ion.</text>
</comment>
<dbReference type="OrthoDB" id="9804313at2"/>
<dbReference type="InterPro" id="IPR023635">
    <property type="entry name" value="Peptide_deformylase"/>
</dbReference>
<organism evidence="3 4">
    <name type="scientific">Phaeobacter gallaeciensis</name>
    <dbReference type="NCBI Taxonomy" id="60890"/>
    <lineage>
        <taxon>Bacteria</taxon>
        <taxon>Pseudomonadati</taxon>
        <taxon>Pseudomonadota</taxon>
        <taxon>Alphaproteobacteria</taxon>
        <taxon>Rhodobacterales</taxon>
        <taxon>Roseobacteraceae</taxon>
        <taxon>Phaeobacter</taxon>
    </lineage>
</organism>
<dbReference type="Proteomes" id="UP000092565">
    <property type="component" value="Chromosome"/>
</dbReference>
<dbReference type="InterPro" id="IPR036821">
    <property type="entry name" value="Peptide_deformylase_sf"/>
</dbReference>
<evidence type="ECO:0000256" key="2">
    <source>
        <dbReference type="HAMAP-Rule" id="MF_00163"/>
    </source>
</evidence>